<dbReference type="GO" id="GO:0016020">
    <property type="term" value="C:membrane"/>
    <property type="evidence" value="ECO:0007669"/>
    <property type="project" value="UniProtKB-SubCell"/>
</dbReference>
<dbReference type="PANTHER" id="PTHR37042:SF4">
    <property type="entry name" value="OUTER MEMBRANE PROTEIN RV1973"/>
    <property type="match status" value="1"/>
</dbReference>
<dbReference type="Proteomes" id="UP000316184">
    <property type="component" value="Unassembled WGS sequence"/>
</dbReference>
<evidence type="ECO:0000313" key="5">
    <source>
        <dbReference type="Proteomes" id="UP000316184"/>
    </source>
</evidence>
<dbReference type="AlphaFoldDB" id="A0A561V8X6"/>
<proteinExistence type="predicted"/>
<dbReference type="OrthoDB" id="5192320at2"/>
<evidence type="ECO:0000256" key="3">
    <source>
        <dbReference type="SAM" id="Phobius"/>
    </source>
</evidence>
<dbReference type="RefSeq" id="WP_145736595.1">
    <property type="nucleotide sequence ID" value="NZ_VIWX01000001.1"/>
</dbReference>
<feature type="transmembrane region" description="Helical" evidence="3">
    <location>
        <begin position="22"/>
        <end position="43"/>
    </location>
</feature>
<keyword evidence="5" id="KW-1185">Reference proteome</keyword>
<keyword evidence="3" id="KW-1133">Transmembrane helix</keyword>
<reference evidence="4 5" key="1">
    <citation type="submission" date="2019-06" db="EMBL/GenBank/DDBJ databases">
        <title>Sequencing the genomes of 1000 actinobacteria strains.</title>
        <authorList>
            <person name="Klenk H.-P."/>
        </authorList>
    </citation>
    <scope>NUCLEOTIDE SEQUENCE [LARGE SCALE GENOMIC DNA]</scope>
    <source>
        <strain evidence="4 5">DSM 46699</strain>
    </source>
</reference>
<accession>A0A561V8X6</accession>
<keyword evidence="2 3" id="KW-0472">Membrane</keyword>
<comment type="subcellular location">
    <subcellularLocation>
        <location evidence="1">Membrane</location>
    </subcellularLocation>
</comment>
<protein>
    <submittedName>
        <fullName evidence="4">Mce-associated membrane protein</fullName>
    </submittedName>
</protein>
<sequence>MTTTAEATDEQEVVATPRRRRIVTALVVLVLLAAATGVCVLHLRQAAAARVDSARSEAGRAAAQRIPEVLSYSHDTLDRDLDAAQRAVTGAFARDYLELQRSAVRPAAVRDRISTRTTVSALGVVSAEENRVVVLAFINQLTTSARQTTPLIEGARIRVTLEKTGDDWLVSKMDTV</sequence>
<comment type="caution">
    <text evidence="4">The sequence shown here is derived from an EMBL/GenBank/DDBJ whole genome shotgun (WGS) entry which is preliminary data.</text>
</comment>
<evidence type="ECO:0000313" key="4">
    <source>
        <dbReference type="EMBL" id="TWG08065.1"/>
    </source>
</evidence>
<evidence type="ECO:0000256" key="1">
    <source>
        <dbReference type="ARBA" id="ARBA00004370"/>
    </source>
</evidence>
<dbReference type="PANTHER" id="PTHR37042">
    <property type="entry name" value="OUTER MEMBRANE PROTEIN RV1973"/>
    <property type="match status" value="1"/>
</dbReference>
<evidence type="ECO:0000256" key="2">
    <source>
        <dbReference type="ARBA" id="ARBA00023136"/>
    </source>
</evidence>
<keyword evidence="3" id="KW-0812">Transmembrane</keyword>
<organism evidence="4 5">
    <name type="scientific">Saccharopolyspora dendranthemae</name>
    <dbReference type="NCBI Taxonomy" id="1181886"/>
    <lineage>
        <taxon>Bacteria</taxon>
        <taxon>Bacillati</taxon>
        <taxon>Actinomycetota</taxon>
        <taxon>Actinomycetes</taxon>
        <taxon>Pseudonocardiales</taxon>
        <taxon>Pseudonocardiaceae</taxon>
        <taxon>Saccharopolyspora</taxon>
    </lineage>
</organism>
<dbReference type="EMBL" id="VIWX01000001">
    <property type="protein sequence ID" value="TWG08065.1"/>
    <property type="molecule type" value="Genomic_DNA"/>
</dbReference>
<gene>
    <name evidence="4" type="ORF">FHU35_11684</name>
</gene>
<name>A0A561V8X6_9PSEU</name>